<dbReference type="SMART" id="SM00364">
    <property type="entry name" value="LRR_BAC"/>
    <property type="match status" value="3"/>
</dbReference>
<dbReference type="AlphaFoldDB" id="A0A7R9A5K4"/>
<evidence type="ECO:0000313" key="4">
    <source>
        <dbReference type="Proteomes" id="UP000677054"/>
    </source>
</evidence>
<sequence>MNARAFHPRSEKASEPLTMAHRDALKKLSKARAGSVCLEMDAVGLSRIQPQHLEGLDHLQELYLTENSLTEIPEALASKLPNLTHLDARRNKLRRLPESLGDLSELRFLLLDDNELQDIPDSLDEANHWVNPRKPMKVSAADGSSSICTRARSRLLPSALHRMRDDPRQLGSLARTGGCRQPCGAVGSQEDGCLLSRNRYSLPNEDELHTRHLLDLEVKRRRMICDEINKRLQKLKYVPGRKHEGESESNRTSATVT</sequence>
<dbReference type="SMART" id="SM00369">
    <property type="entry name" value="LRR_TYP"/>
    <property type="match status" value="3"/>
</dbReference>
<dbReference type="EMBL" id="LR900886">
    <property type="protein sequence ID" value="CAD7247178.1"/>
    <property type="molecule type" value="Genomic_DNA"/>
</dbReference>
<accession>A0A7R9A5K4</accession>
<keyword evidence="1" id="KW-0433">Leucine-rich repeat</keyword>
<dbReference type="EMBL" id="CAJPEV010001369">
    <property type="protein sequence ID" value="CAG0892267.1"/>
    <property type="molecule type" value="Genomic_DNA"/>
</dbReference>
<dbReference type="PANTHER" id="PTHR48051">
    <property type="match status" value="1"/>
</dbReference>
<dbReference type="Gene3D" id="3.80.10.10">
    <property type="entry name" value="Ribonuclease Inhibitor"/>
    <property type="match status" value="1"/>
</dbReference>
<protein>
    <submittedName>
        <fullName evidence="3">Uncharacterized protein</fullName>
    </submittedName>
</protein>
<organism evidence="3">
    <name type="scientific">Darwinula stevensoni</name>
    <dbReference type="NCBI Taxonomy" id="69355"/>
    <lineage>
        <taxon>Eukaryota</taxon>
        <taxon>Metazoa</taxon>
        <taxon>Ecdysozoa</taxon>
        <taxon>Arthropoda</taxon>
        <taxon>Crustacea</taxon>
        <taxon>Oligostraca</taxon>
        <taxon>Ostracoda</taxon>
        <taxon>Podocopa</taxon>
        <taxon>Podocopida</taxon>
        <taxon>Darwinulocopina</taxon>
        <taxon>Darwinuloidea</taxon>
        <taxon>Darwinulidae</taxon>
        <taxon>Darwinula</taxon>
    </lineage>
</organism>
<dbReference type="Proteomes" id="UP000677054">
    <property type="component" value="Unassembled WGS sequence"/>
</dbReference>
<gene>
    <name evidence="3" type="ORF">DSTB1V02_LOCUS7012</name>
</gene>
<proteinExistence type="predicted"/>
<name>A0A7R9A5K4_9CRUS</name>
<dbReference type="SUPFAM" id="SSF52058">
    <property type="entry name" value="L domain-like"/>
    <property type="match status" value="1"/>
</dbReference>
<evidence type="ECO:0000256" key="2">
    <source>
        <dbReference type="ARBA" id="ARBA00022737"/>
    </source>
</evidence>
<evidence type="ECO:0000313" key="3">
    <source>
        <dbReference type="EMBL" id="CAD7247178.1"/>
    </source>
</evidence>
<dbReference type="InterPro" id="IPR003591">
    <property type="entry name" value="Leu-rich_rpt_typical-subtyp"/>
</dbReference>
<dbReference type="InterPro" id="IPR032675">
    <property type="entry name" value="LRR_dom_sf"/>
</dbReference>
<dbReference type="GO" id="GO:0005737">
    <property type="term" value="C:cytoplasm"/>
    <property type="evidence" value="ECO:0007669"/>
    <property type="project" value="TreeGrafter"/>
</dbReference>
<keyword evidence="4" id="KW-1185">Reference proteome</keyword>
<reference evidence="3" key="1">
    <citation type="submission" date="2020-11" db="EMBL/GenBank/DDBJ databases">
        <authorList>
            <person name="Tran Van P."/>
        </authorList>
    </citation>
    <scope>NUCLEOTIDE SEQUENCE</scope>
</reference>
<keyword evidence="2" id="KW-0677">Repeat</keyword>
<dbReference type="PANTHER" id="PTHR48051:SF1">
    <property type="entry name" value="RAS SUPPRESSOR PROTEIN 1"/>
    <property type="match status" value="1"/>
</dbReference>
<dbReference type="Pfam" id="PF13855">
    <property type="entry name" value="LRR_8"/>
    <property type="match status" value="1"/>
</dbReference>
<dbReference type="InterPro" id="IPR001611">
    <property type="entry name" value="Leu-rich_rpt"/>
</dbReference>
<dbReference type="InterPro" id="IPR050216">
    <property type="entry name" value="LRR_domain-containing"/>
</dbReference>
<dbReference type="OrthoDB" id="6341913at2759"/>
<dbReference type="PROSITE" id="PS51450">
    <property type="entry name" value="LRR"/>
    <property type="match status" value="2"/>
</dbReference>
<evidence type="ECO:0000256" key="1">
    <source>
        <dbReference type="ARBA" id="ARBA00022614"/>
    </source>
</evidence>